<name>A0A120CTT5_HYPSL</name>
<evidence type="ECO:0000256" key="6">
    <source>
        <dbReference type="ARBA" id="ARBA00015850"/>
    </source>
</evidence>
<evidence type="ECO:0000256" key="17">
    <source>
        <dbReference type="ARBA" id="ARBA00048623"/>
    </source>
</evidence>
<evidence type="ECO:0000313" key="20">
    <source>
        <dbReference type="EMBL" id="KWT65175.1"/>
    </source>
</evidence>
<protein>
    <recommendedName>
        <fullName evidence="6 19">Adenosylcobinamide-GDP ribazoletransferase</fullName>
        <ecNumber evidence="5 19">2.7.8.26</ecNumber>
    </recommendedName>
    <alternativeName>
        <fullName evidence="16 19">Cobalamin synthase</fullName>
    </alternativeName>
    <alternativeName>
        <fullName evidence="15 19">Cobalamin-5'-phosphate synthase</fullName>
    </alternativeName>
</protein>
<evidence type="ECO:0000256" key="12">
    <source>
        <dbReference type="ARBA" id="ARBA00022989"/>
    </source>
</evidence>
<dbReference type="GO" id="GO:0008818">
    <property type="term" value="F:cobalamin 5'-phosphate synthase activity"/>
    <property type="evidence" value="ECO:0007669"/>
    <property type="project" value="UniProtKB-UniRule"/>
</dbReference>
<dbReference type="STRING" id="121290.APY04_2924"/>
<dbReference type="GO" id="GO:0005886">
    <property type="term" value="C:plasma membrane"/>
    <property type="evidence" value="ECO:0007669"/>
    <property type="project" value="UniProtKB-SubCell"/>
</dbReference>
<keyword evidence="8 19" id="KW-0169">Cobalamin biosynthesis</keyword>
<evidence type="ECO:0000256" key="13">
    <source>
        <dbReference type="ARBA" id="ARBA00023136"/>
    </source>
</evidence>
<feature type="transmembrane region" description="Helical" evidence="19">
    <location>
        <begin position="64"/>
        <end position="83"/>
    </location>
</feature>
<feature type="transmembrane region" description="Helical" evidence="19">
    <location>
        <begin position="225"/>
        <end position="244"/>
    </location>
</feature>
<dbReference type="NCBIfam" id="TIGR00317">
    <property type="entry name" value="cobS"/>
    <property type="match status" value="1"/>
</dbReference>
<dbReference type="PANTHER" id="PTHR34148:SF1">
    <property type="entry name" value="ADENOSYLCOBINAMIDE-GDP RIBAZOLETRANSFERASE"/>
    <property type="match status" value="1"/>
</dbReference>
<evidence type="ECO:0000256" key="14">
    <source>
        <dbReference type="ARBA" id="ARBA00025228"/>
    </source>
</evidence>
<comment type="caution">
    <text evidence="20">The sequence shown here is derived from an EMBL/GenBank/DDBJ whole genome shotgun (WGS) entry which is preliminary data.</text>
</comment>
<dbReference type="GO" id="GO:0051073">
    <property type="term" value="F:adenosylcobinamide-GDP ribazoletransferase activity"/>
    <property type="evidence" value="ECO:0007669"/>
    <property type="project" value="UniProtKB-UniRule"/>
</dbReference>
<dbReference type="EMBL" id="LMTR01000082">
    <property type="protein sequence ID" value="KWT65175.1"/>
    <property type="molecule type" value="Genomic_DNA"/>
</dbReference>
<keyword evidence="12 19" id="KW-1133">Transmembrane helix</keyword>
<dbReference type="Pfam" id="PF02654">
    <property type="entry name" value="CobS"/>
    <property type="match status" value="1"/>
</dbReference>
<gene>
    <name evidence="19" type="primary">cobS</name>
    <name evidence="20" type="ORF">APY04_2924</name>
</gene>
<evidence type="ECO:0000256" key="5">
    <source>
        <dbReference type="ARBA" id="ARBA00013200"/>
    </source>
</evidence>
<dbReference type="InterPro" id="IPR003805">
    <property type="entry name" value="CobS"/>
</dbReference>
<feature type="transmembrane region" description="Helical" evidence="19">
    <location>
        <begin position="38"/>
        <end position="57"/>
    </location>
</feature>
<organism evidence="20 21">
    <name type="scientific">Hyphomicrobium sulfonivorans</name>
    <dbReference type="NCBI Taxonomy" id="121290"/>
    <lineage>
        <taxon>Bacteria</taxon>
        <taxon>Pseudomonadati</taxon>
        <taxon>Pseudomonadota</taxon>
        <taxon>Alphaproteobacteria</taxon>
        <taxon>Hyphomicrobiales</taxon>
        <taxon>Hyphomicrobiaceae</taxon>
        <taxon>Hyphomicrobium</taxon>
    </lineage>
</organism>
<feature type="transmembrane region" description="Helical" evidence="19">
    <location>
        <begin position="185"/>
        <end position="213"/>
    </location>
</feature>
<comment type="catalytic activity">
    <reaction evidence="17 19">
        <text>alpha-ribazole + adenosylcob(III)inamide-GDP = adenosylcob(III)alamin + GMP + H(+)</text>
        <dbReference type="Rhea" id="RHEA:16049"/>
        <dbReference type="ChEBI" id="CHEBI:10329"/>
        <dbReference type="ChEBI" id="CHEBI:15378"/>
        <dbReference type="ChEBI" id="CHEBI:18408"/>
        <dbReference type="ChEBI" id="CHEBI:58115"/>
        <dbReference type="ChEBI" id="CHEBI:60487"/>
        <dbReference type="EC" id="2.7.8.26"/>
    </reaction>
</comment>
<comment type="similarity">
    <text evidence="4 19">Belongs to the CobS family.</text>
</comment>
<reference evidence="20 21" key="1">
    <citation type="submission" date="2015-10" db="EMBL/GenBank/DDBJ databases">
        <title>Transcriptomic analysis of a linuron degrading triple-species bacterial consortium.</title>
        <authorList>
            <person name="Albers P."/>
        </authorList>
    </citation>
    <scope>NUCLEOTIDE SEQUENCE [LARGE SCALE GENOMIC DNA]</scope>
    <source>
        <strain evidence="20 21">WDL6</strain>
    </source>
</reference>
<feature type="transmembrane region" description="Helical" evidence="19">
    <location>
        <begin position="112"/>
        <end position="131"/>
    </location>
</feature>
<comment type="function">
    <text evidence="14 19">Joins adenosylcobinamide-GDP and alpha-ribazole to generate adenosylcobalamin (Ado-cobalamin). Also synthesizes adenosylcobalamin 5'-phosphate from adenosylcobinamide-GDP and alpha-ribazole 5'-phosphate.</text>
</comment>
<dbReference type="OrthoDB" id="9794626at2"/>
<dbReference type="Proteomes" id="UP000059074">
    <property type="component" value="Unassembled WGS sequence"/>
</dbReference>
<evidence type="ECO:0000256" key="10">
    <source>
        <dbReference type="ARBA" id="ARBA00022692"/>
    </source>
</evidence>
<evidence type="ECO:0000256" key="16">
    <source>
        <dbReference type="ARBA" id="ARBA00032853"/>
    </source>
</evidence>
<evidence type="ECO:0000256" key="1">
    <source>
        <dbReference type="ARBA" id="ARBA00001946"/>
    </source>
</evidence>
<dbReference type="PATRIC" id="fig|121290.4.peg.524"/>
<keyword evidence="13 19" id="KW-0472">Membrane</keyword>
<comment type="pathway">
    <text evidence="3 19">Cofactor biosynthesis; adenosylcobalamin biosynthesis; adenosylcobalamin from cob(II)yrinate a,c-diamide: step 7/7.</text>
</comment>
<evidence type="ECO:0000256" key="15">
    <source>
        <dbReference type="ARBA" id="ARBA00032605"/>
    </source>
</evidence>
<dbReference type="AlphaFoldDB" id="A0A120CTT5"/>
<comment type="cofactor">
    <cofactor evidence="1 19">
        <name>Mg(2+)</name>
        <dbReference type="ChEBI" id="CHEBI:18420"/>
    </cofactor>
</comment>
<feature type="transmembrane region" description="Helical" evidence="19">
    <location>
        <begin position="143"/>
        <end position="165"/>
    </location>
</feature>
<evidence type="ECO:0000256" key="9">
    <source>
        <dbReference type="ARBA" id="ARBA00022679"/>
    </source>
</evidence>
<comment type="catalytic activity">
    <reaction evidence="18 19">
        <text>alpha-ribazole 5'-phosphate + adenosylcob(III)inamide-GDP = adenosylcob(III)alamin 5'-phosphate + GMP + H(+)</text>
        <dbReference type="Rhea" id="RHEA:23560"/>
        <dbReference type="ChEBI" id="CHEBI:15378"/>
        <dbReference type="ChEBI" id="CHEBI:57918"/>
        <dbReference type="ChEBI" id="CHEBI:58115"/>
        <dbReference type="ChEBI" id="CHEBI:60487"/>
        <dbReference type="ChEBI" id="CHEBI:60493"/>
        <dbReference type="EC" id="2.7.8.26"/>
    </reaction>
</comment>
<proteinExistence type="inferred from homology"/>
<dbReference type="GO" id="GO:0009236">
    <property type="term" value="P:cobalamin biosynthetic process"/>
    <property type="evidence" value="ECO:0007669"/>
    <property type="project" value="UniProtKB-UniRule"/>
</dbReference>
<keyword evidence="7 19" id="KW-1003">Cell membrane</keyword>
<dbReference type="RefSeq" id="WP_068463753.1">
    <property type="nucleotide sequence ID" value="NZ_LMTR01000082.1"/>
</dbReference>
<evidence type="ECO:0000256" key="4">
    <source>
        <dbReference type="ARBA" id="ARBA00010561"/>
    </source>
</evidence>
<dbReference type="HAMAP" id="MF_00719">
    <property type="entry name" value="CobS"/>
    <property type="match status" value="1"/>
</dbReference>
<evidence type="ECO:0000256" key="8">
    <source>
        <dbReference type="ARBA" id="ARBA00022573"/>
    </source>
</evidence>
<keyword evidence="9 19" id="KW-0808">Transferase</keyword>
<evidence type="ECO:0000313" key="21">
    <source>
        <dbReference type="Proteomes" id="UP000059074"/>
    </source>
</evidence>
<accession>A0A120CTT5</accession>
<evidence type="ECO:0000256" key="3">
    <source>
        <dbReference type="ARBA" id="ARBA00004663"/>
    </source>
</evidence>
<keyword evidence="21" id="KW-1185">Reference proteome</keyword>
<dbReference type="PANTHER" id="PTHR34148">
    <property type="entry name" value="ADENOSYLCOBINAMIDE-GDP RIBAZOLETRANSFERASE"/>
    <property type="match status" value="1"/>
</dbReference>
<keyword evidence="10 19" id="KW-0812">Transmembrane</keyword>
<evidence type="ECO:0000256" key="18">
    <source>
        <dbReference type="ARBA" id="ARBA00049504"/>
    </source>
</evidence>
<evidence type="ECO:0000256" key="2">
    <source>
        <dbReference type="ARBA" id="ARBA00004651"/>
    </source>
</evidence>
<keyword evidence="11 19" id="KW-0460">Magnesium</keyword>
<evidence type="ECO:0000256" key="7">
    <source>
        <dbReference type="ARBA" id="ARBA00022475"/>
    </source>
</evidence>
<evidence type="ECO:0000256" key="11">
    <source>
        <dbReference type="ARBA" id="ARBA00022842"/>
    </source>
</evidence>
<sequence length="245" mass="25854">MNIKAHIRSFSHALQFLTRLPAPPVDVFDPADLSRSALWFPAVGAIVGAIVAAAVMVGGLASPWIGALLGLLAWVWVTGALHLDGLGDVTDALSGSHRSPEKLLQIMRDPHLGAFGAIAIGLQLIAKLVLLAEVATQAGFMPLILIAAWARLGPPVWSLAVPPLATGSGERFAWQIDPRLIAAEAAALTLITVWFAPVLLAALLIIPSIALYWRWRLGGITGDCLGASIEVSETLLLLLLAVWIA</sequence>
<comment type="subcellular location">
    <subcellularLocation>
        <location evidence="2 19">Cell membrane</location>
        <topology evidence="2 19">Multi-pass membrane protein</topology>
    </subcellularLocation>
</comment>
<dbReference type="UniPathway" id="UPA00148">
    <property type="reaction ID" value="UER00238"/>
</dbReference>
<evidence type="ECO:0000256" key="19">
    <source>
        <dbReference type="HAMAP-Rule" id="MF_00719"/>
    </source>
</evidence>
<dbReference type="EC" id="2.7.8.26" evidence="5 19"/>